<dbReference type="AlphaFoldDB" id="K3WWC3"/>
<reference evidence="4" key="3">
    <citation type="submission" date="2015-02" db="UniProtKB">
        <authorList>
            <consortium name="EnsemblProtists"/>
        </authorList>
    </citation>
    <scope>IDENTIFICATION</scope>
    <source>
        <strain evidence="4">DAOM BR144</strain>
    </source>
</reference>
<organism evidence="4 5">
    <name type="scientific">Globisporangium ultimum (strain ATCC 200006 / CBS 805.95 / DAOM BR144)</name>
    <name type="common">Pythium ultimum</name>
    <dbReference type="NCBI Taxonomy" id="431595"/>
    <lineage>
        <taxon>Eukaryota</taxon>
        <taxon>Sar</taxon>
        <taxon>Stramenopiles</taxon>
        <taxon>Oomycota</taxon>
        <taxon>Peronosporomycetes</taxon>
        <taxon>Pythiales</taxon>
        <taxon>Pythiaceae</taxon>
        <taxon>Globisporangium</taxon>
    </lineage>
</organism>
<proteinExistence type="inferred from homology"/>
<reference evidence="5" key="2">
    <citation type="submission" date="2010-04" db="EMBL/GenBank/DDBJ databases">
        <authorList>
            <person name="Buell R."/>
            <person name="Hamilton J."/>
            <person name="Hostetler J."/>
        </authorList>
    </citation>
    <scope>NUCLEOTIDE SEQUENCE [LARGE SCALE GENOMIC DNA]</scope>
    <source>
        <strain evidence="5">DAOM:BR144</strain>
    </source>
</reference>
<dbReference type="Pfam" id="PF12146">
    <property type="entry name" value="Hydrolase_4"/>
    <property type="match status" value="1"/>
</dbReference>
<feature type="active site" description="Charge relay system" evidence="2">
    <location>
        <position position="330"/>
    </location>
</feature>
<dbReference type="eggNOG" id="KOG1838">
    <property type="taxonomic scope" value="Eukaryota"/>
</dbReference>
<dbReference type="InterPro" id="IPR029058">
    <property type="entry name" value="AB_hydrolase_fold"/>
</dbReference>
<dbReference type="Proteomes" id="UP000019132">
    <property type="component" value="Unassembled WGS sequence"/>
</dbReference>
<dbReference type="GO" id="GO:0034338">
    <property type="term" value="F:short-chain carboxylesterase activity"/>
    <property type="evidence" value="ECO:0007669"/>
    <property type="project" value="TreeGrafter"/>
</dbReference>
<feature type="active site" description="Charge relay system" evidence="2">
    <location>
        <position position="178"/>
    </location>
</feature>
<evidence type="ECO:0000256" key="2">
    <source>
        <dbReference type="PIRSR" id="PIRSR005211-1"/>
    </source>
</evidence>
<dbReference type="HOGENOM" id="CLU_032487_4_2_1"/>
<evidence type="ECO:0000313" key="5">
    <source>
        <dbReference type="Proteomes" id="UP000019132"/>
    </source>
</evidence>
<comment type="similarity">
    <text evidence="1">Belongs to the AB hydrolase superfamily. AB hydrolase 4 family.</text>
</comment>
<dbReference type="Gene3D" id="3.40.50.1820">
    <property type="entry name" value="alpha/beta hydrolase"/>
    <property type="match status" value="1"/>
</dbReference>
<dbReference type="PIRSF" id="PIRSF005211">
    <property type="entry name" value="Ab_hydro_YheT"/>
    <property type="match status" value="1"/>
</dbReference>
<feature type="domain" description="Serine aminopeptidase S33" evidence="3">
    <location>
        <begin position="100"/>
        <end position="307"/>
    </location>
</feature>
<dbReference type="EnsemblProtists" id="PYU1_T009271">
    <property type="protein sequence ID" value="PYU1_T009271"/>
    <property type="gene ID" value="PYU1_G009253"/>
</dbReference>
<dbReference type="EMBL" id="GL376632">
    <property type="status" value="NOT_ANNOTATED_CDS"/>
    <property type="molecule type" value="Genomic_DNA"/>
</dbReference>
<keyword evidence="5" id="KW-1185">Reference proteome</keyword>
<dbReference type="SUPFAM" id="SSF53474">
    <property type="entry name" value="alpha/beta-Hydrolases"/>
    <property type="match status" value="1"/>
</dbReference>
<reference evidence="5" key="1">
    <citation type="journal article" date="2010" name="Genome Biol.">
        <title>Genome sequence of the necrotrophic plant pathogen Pythium ultimum reveals original pathogenicity mechanisms and effector repertoire.</title>
        <authorList>
            <person name="Levesque C.A."/>
            <person name="Brouwer H."/>
            <person name="Cano L."/>
            <person name="Hamilton J.P."/>
            <person name="Holt C."/>
            <person name="Huitema E."/>
            <person name="Raffaele S."/>
            <person name="Robideau G.P."/>
            <person name="Thines M."/>
            <person name="Win J."/>
            <person name="Zerillo M.M."/>
            <person name="Beakes G.W."/>
            <person name="Boore J.L."/>
            <person name="Busam D."/>
            <person name="Dumas B."/>
            <person name="Ferriera S."/>
            <person name="Fuerstenberg S.I."/>
            <person name="Gachon C.M."/>
            <person name="Gaulin E."/>
            <person name="Govers F."/>
            <person name="Grenville-Briggs L."/>
            <person name="Horner N."/>
            <person name="Hostetler J."/>
            <person name="Jiang R.H."/>
            <person name="Johnson J."/>
            <person name="Krajaejun T."/>
            <person name="Lin H."/>
            <person name="Meijer H.J."/>
            <person name="Moore B."/>
            <person name="Morris P."/>
            <person name="Phuntmart V."/>
            <person name="Puiu D."/>
            <person name="Shetty J."/>
            <person name="Stajich J.E."/>
            <person name="Tripathy S."/>
            <person name="Wawra S."/>
            <person name="van West P."/>
            <person name="Whitty B.R."/>
            <person name="Coutinho P.M."/>
            <person name="Henrissat B."/>
            <person name="Martin F."/>
            <person name="Thomas P.D."/>
            <person name="Tyler B.M."/>
            <person name="De Vries R.P."/>
            <person name="Kamoun S."/>
            <person name="Yandell M."/>
            <person name="Tisserat N."/>
            <person name="Buell C.R."/>
        </authorList>
    </citation>
    <scope>NUCLEOTIDE SEQUENCE</scope>
    <source>
        <strain evidence="5">DAOM:BR144</strain>
    </source>
</reference>
<dbReference type="OMA" id="AWSHEAT"/>
<dbReference type="GO" id="GO:0047372">
    <property type="term" value="F:monoacylglycerol lipase activity"/>
    <property type="evidence" value="ECO:0007669"/>
    <property type="project" value="TreeGrafter"/>
</dbReference>
<dbReference type="InParanoid" id="K3WWC3"/>
<evidence type="ECO:0000259" key="3">
    <source>
        <dbReference type="Pfam" id="PF12146"/>
    </source>
</evidence>
<dbReference type="PANTHER" id="PTHR10794:SF93">
    <property type="entry name" value="SERINE AMINOPEPTIDASE S33 DOMAIN-CONTAINING PROTEIN"/>
    <property type="match status" value="1"/>
</dbReference>
<dbReference type="PANTHER" id="PTHR10794">
    <property type="entry name" value="ABHYDROLASE DOMAIN-CONTAINING PROTEIN"/>
    <property type="match status" value="1"/>
</dbReference>
<dbReference type="InterPro" id="IPR022742">
    <property type="entry name" value="Hydrolase_4"/>
</dbReference>
<feature type="active site" description="Charge relay system" evidence="2">
    <location>
        <position position="301"/>
    </location>
</feature>
<protein>
    <recommendedName>
        <fullName evidence="3">Serine aminopeptidase S33 domain-containing protein</fullName>
    </recommendedName>
</protein>
<dbReference type="VEuPathDB" id="FungiDB:PYU1_G009253"/>
<evidence type="ECO:0000313" key="4">
    <source>
        <dbReference type="EnsemblProtists" id="PYU1_T009271"/>
    </source>
</evidence>
<evidence type="ECO:0000256" key="1">
    <source>
        <dbReference type="ARBA" id="ARBA00010884"/>
    </source>
</evidence>
<sequence length="380" mass="42659">MMTHKRIVAGNSPLNNFIANGLQPTLDRYTPTWWTNGHIQAILTFFVPHAPIKYQRDILKLKDGGHTSLDWAMESSLPHTRSSAFPTQQQPRLPLADNAPIVVIMHGLTGCSADMRSLCAEALANGYRPVVFNKRGHGGMNLATPKLQAFGCVQDLMEAIEHIEKAYPRSKLYGIGLSAGSALLCSYLGETGNASRLEAGVLISPGYNAFELFCLGRIHRVYDYLMTITLKKFLRRHERELHAVVDIPKALKATSIREFDEHVFMKMHGFADLESYWAQNNPMRAVENIQRPMLCINALDDPVCTKTTIRYDQFEDNPMAMLIETGNGSHCAFYEGNVFLKSWSNEAAIRYLDKLREFKQLDAAVNTDESVSITETGRAF</sequence>
<accession>K3WWC3</accession>
<dbReference type="InterPro" id="IPR050960">
    <property type="entry name" value="AB_hydrolase_4_sf"/>
</dbReference>
<name>K3WWC3_GLOUD</name>
<dbReference type="InterPro" id="IPR012020">
    <property type="entry name" value="ABHD4"/>
</dbReference>